<sequence>MSFTLLVTMLLGFAFSVSIAVSIGGSAILGMAFYEADKLILAPKEMFTAIDKFPLAAIPFFILAGNLMESGGISRRLVEFAKSLVGGVQGGLPMTCVLTCMIFAAVSGSSVATTFAIGAILVPALIKHGYPKSYAASLQATSAELGVVIPPSIPMILFGVSAEVSIGELFIAGIGPGLLIGGTLMLFVHLYCRWKGWGKQDGDGRQPVLSATAHAGWALLMPVIILGGIYGGIFTPTEASVVAVFYALIVGFVIHRELKLKDLFPVLRKSVISSAVIMFIIANAGLFAYLITRAGIPDALGQWLTEVLRSPAWFLLGVNAALFVIGMFIETSAAIIVLAPILVPVAAHFGVDPVHFGIIMVVNLAMGMITPPFGVNLFAACTVARISLDQIIRHLLPFVLVILACLMVLTYVPWISLALRDLVFAAPAVGPSIGPVIGPQ</sequence>
<dbReference type="EMBL" id="PSNX01000015">
    <property type="protein sequence ID" value="PPE65267.1"/>
    <property type="molecule type" value="Genomic_DNA"/>
</dbReference>
<feature type="transmembrane region" description="Helical" evidence="7">
    <location>
        <begin position="395"/>
        <end position="414"/>
    </location>
</feature>
<feature type="transmembrane region" description="Helical" evidence="7">
    <location>
        <begin position="270"/>
        <end position="291"/>
    </location>
</feature>
<dbReference type="RefSeq" id="WP_104303570.1">
    <property type="nucleotide sequence ID" value="NZ_PSNX01000015.1"/>
</dbReference>
<evidence type="ECO:0000256" key="7">
    <source>
        <dbReference type="RuleBase" id="RU369079"/>
    </source>
</evidence>
<keyword evidence="7" id="KW-0813">Transport</keyword>
<keyword evidence="2" id="KW-1003">Cell membrane</keyword>
<feature type="transmembrane region" description="Helical" evidence="7">
    <location>
        <begin position="92"/>
        <end position="122"/>
    </location>
</feature>
<feature type="transmembrane region" description="Helical" evidence="7">
    <location>
        <begin position="239"/>
        <end position="258"/>
    </location>
</feature>
<feature type="transmembrane region" description="Helical" evidence="7">
    <location>
        <begin position="134"/>
        <end position="157"/>
    </location>
</feature>
<feature type="transmembrane region" description="Helical" evidence="7">
    <location>
        <begin position="169"/>
        <end position="192"/>
    </location>
</feature>
<feature type="transmembrane region" description="Helical" evidence="7">
    <location>
        <begin position="53"/>
        <end position="72"/>
    </location>
</feature>
<accession>A0A2S5SRU1</accession>
<keyword evidence="5 7" id="KW-1133">Transmembrane helix</keyword>
<dbReference type="NCBIfam" id="TIGR00786">
    <property type="entry name" value="dctM"/>
    <property type="match status" value="1"/>
</dbReference>
<dbReference type="PANTHER" id="PTHR33362:SF5">
    <property type="entry name" value="C4-DICARBOXYLATE TRAP TRANSPORTER LARGE PERMEASE PROTEIN DCTM"/>
    <property type="match status" value="1"/>
</dbReference>
<dbReference type="GO" id="GO:0005886">
    <property type="term" value="C:plasma membrane"/>
    <property type="evidence" value="ECO:0007669"/>
    <property type="project" value="UniProtKB-SubCell"/>
</dbReference>
<feature type="transmembrane region" description="Helical" evidence="7">
    <location>
        <begin position="311"/>
        <end position="329"/>
    </location>
</feature>
<dbReference type="InterPro" id="IPR010656">
    <property type="entry name" value="DctM"/>
</dbReference>
<gene>
    <name evidence="9" type="ORF">C1704_15095</name>
</gene>
<keyword evidence="6 7" id="KW-0472">Membrane</keyword>
<dbReference type="InterPro" id="IPR004681">
    <property type="entry name" value="TRAP_DctM"/>
</dbReference>
<dbReference type="Proteomes" id="UP000238605">
    <property type="component" value="Unassembled WGS sequence"/>
</dbReference>
<feature type="transmembrane region" description="Helical" evidence="7">
    <location>
        <begin position="357"/>
        <end position="383"/>
    </location>
</feature>
<comment type="subcellular location">
    <subcellularLocation>
        <location evidence="1 7">Cell inner membrane</location>
        <topology evidence="1 7">Multi-pass membrane protein</topology>
    </subcellularLocation>
</comment>
<comment type="caution">
    <text evidence="9">The sequence shown here is derived from an EMBL/GenBank/DDBJ whole genome shotgun (WGS) entry which is preliminary data.</text>
</comment>
<organism evidence="9 10">
    <name type="scientific">Caldimonas caldifontis</name>
    <dbReference type="NCBI Taxonomy" id="1452508"/>
    <lineage>
        <taxon>Bacteria</taxon>
        <taxon>Pseudomonadati</taxon>
        <taxon>Pseudomonadota</taxon>
        <taxon>Betaproteobacteria</taxon>
        <taxon>Burkholderiales</taxon>
        <taxon>Sphaerotilaceae</taxon>
        <taxon>Caldimonas</taxon>
    </lineage>
</organism>
<keyword evidence="3 7" id="KW-0997">Cell inner membrane</keyword>
<evidence type="ECO:0000256" key="4">
    <source>
        <dbReference type="ARBA" id="ARBA00022692"/>
    </source>
</evidence>
<dbReference type="Pfam" id="PF06808">
    <property type="entry name" value="DctM"/>
    <property type="match status" value="1"/>
</dbReference>
<evidence type="ECO:0000256" key="2">
    <source>
        <dbReference type="ARBA" id="ARBA00022475"/>
    </source>
</evidence>
<evidence type="ECO:0000256" key="5">
    <source>
        <dbReference type="ARBA" id="ARBA00022989"/>
    </source>
</evidence>
<feature type="domain" description="TRAP C4-dicarboxylate transport system permease DctM subunit" evidence="8">
    <location>
        <begin position="6"/>
        <end position="415"/>
    </location>
</feature>
<evidence type="ECO:0000256" key="3">
    <source>
        <dbReference type="ARBA" id="ARBA00022519"/>
    </source>
</evidence>
<comment type="similarity">
    <text evidence="7">Belongs to the TRAP transporter large permease family.</text>
</comment>
<evidence type="ECO:0000259" key="8">
    <source>
        <dbReference type="Pfam" id="PF06808"/>
    </source>
</evidence>
<evidence type="ECO:0000313" key="10">
    <source>
        <dbReference type="Proteomes" id="UP000238605"/>
    </source>
</evidence>
<feature type="transmembrane region" description="Helical" evidence="7">
    <location>
        <begin position="213"/>
        <end position="233"/>
    </location>
</feature>
<keyword evidence="4 7" id="KW-0812">Transmembrane</keyword>
<comment type="function">
    <text evidence="7">Part of the tripartite ATP-independent periplasmic (TRAP) transport system.</text>
</comment>
<dbReference type="PANTHER" id="PTHR33362">
    <property type="entry name" value="SIALIC ACID TRAP TRANSPORTER PERMEASE PROTEIN SIAT-RELATED"/>
    <property type="match status" value="1"/>
</dbReference>
<keyword evidence="10" id="KW-1185">Reference proteome</keyword>
<protein>
    <recommendedName>
        <fullName evidence="7">TRAP transporter large permease protein</fullName>
    </recommendedName>
</protein>
<comment type="subunit">
    <text evidence="7">The complex comprises the extracytoplasmic solute receptor protein and the two transmembrane proteins.</text>
</comment>
<proteinExistence type="inferred from homology"/>
<dbReference type="GO" id="GO:0022857">
    <property type="term" value="F:transmembrane transporter activity"/>
    <property type="evidence" value="ECO:0007669"/>
    <property type="project" value="UniProtKB-UniRule"/>
</dbReference>
<evidence type="ECO:0000256" key="6">
    <source>
        <dbReference type="ARBA" id="ARBA00023136"/>
    </source>
</evidence>
<dbReference type="OrthoDB" id="9777699at2"/>
<evidence type="ECO:0000256" key="1">
    <source>
        <dbReference type="ARBA" id="ARBA00004429"/>
    </source>
</evidence>
<feature type="transmembrane region" description="Helical" evidence="7">
    <location>
        <begin position="6"/>
        <end position="33"/>
    </location>
</feature>
<name>A0A2S5SRU1_9BURK</name>
<evidence type="ECO:0000313" key="9">
    <source>
        <dbReference type="EMBL" id="PPE65267.1"/>
    </source>
</evidence>
<dbReference type="PIRSF" id="PIRSF006066">
    <property type="entry name" value="HI0050"/>
    <property type="match status" value="1"/>
</dbReference>
<reference evidence="9 10" key="1">
    <citation type="submission" date="2018-02" db="EMBL/GenBank/DDBJ databases">
        <title>Reclassifiation of [Polyangium] brachysporum DSM 7029 as Guopingzhaonella breviflexa gen. nov., sp. nov., a member of the family Comamonadaceae.</title>
        <authorList>
            <person name="Tang B."/>
        </authorList>
    </citation>
    <scope>NUCLEOTIDE SEQUENCE [LARGE SCALE GENOMIC DNA]</scope>
    <source>
        <strain evidence="9 10">BCRC 80649</strain>
    </source>
</reference>
<dbReference type="AlphaFoldDB" id="A0A2S5SRU1"/>